<sequence>MNPNFYSFPYYDYPPEDFNLIPNEFYGHHLFHGGPASTLYPYSNFQFKPSPLYERRNFLEFPKNKFARDFFIENNFHKRSAEPLLKPPTIFMANQFQDAENTQAENLNSVNMAATNANTLASSKDKG</sequence>
<evidence type="ECO:0000313" key="1">
    <source>
        <dbReference type="EMBL" id="CAG8563991.1"/>
    </source>
</evidence>
<dbReference type="EMBL" id="CAJVPY010002538">
    <property type="protein sequence ID" value="CAG8563991.1"/>
    <property type="molecule type" value="Genomic_DNA"/>
</dbReference>
<dbReference type="Proteomes" id="UP000789405">
    <property type="component" value="Unassembled WGS sequence"/>
</dbReference>
<protein>
    <submittedName>
        <fullName evidence="1">28806_t:CDS:1</fullName>
    </submittedName>
</protein>
<gene>
    <name evidence="1" type="ORF">DERYTH_LOCUS5877</name>
</gene>
<keyword evidence="2" id="KW-1185">Reference proteome</keyword>
<reference evidence="1" key="1">
    <citation type="submission" date="2021-06" db="EMBL/GenBank/DDBJ databases">
        <authorList>
            <person name="Kallberg Y."/>
            <person name="Tangrot J."/>
            <person name="Rosling A."/>
        </authorList>
    </citation>
    <scope>NUCLEOTIDE SEQUENCE</scope>
    <source>
        <strain evidence="1">MA453B</strain>
    </source>
</reference>
<feature type="non-terminal residue" evidence="1">
    <location>
        <position position="127"/>
    </location>
</feature>
<dbReference type="OrthoDB" id="2408186at2759"/>
<dbReference type="AlphaFoldDB" id="A0A9N9BF27"/>
<organism evidence="1 2">
    <name type="scientific">Dentiscutata erythropus</name>
    <dbReference type="NCBI Taxonomy" id="1348616"/>
    <lineage>
        <taxon>Eukaryota</taxon>
        <taxon>Fungi</taxon>
        <taxon>Fungi incertae sedis</taxon>
        <taxon>Mucoromycota</taxon>
        <taxon>Glomeromycotina</taxon>
        <taxon>Glomeromycetes</taxon>
        <taxon>Diversisporales</taxon>
        <taxon>Gigasporaceae</taxon>
        <taxon>Dentiscutata</taxon>
    </lineage>
</organism>
<accession>A0A9N9BF27</accession>
<name>A0A9N9BF27_9GLOM</name>
<comment type="caution">
    <text evidence="1">The sequence shown here is derived from an EMBL/GenBank/DDBJ whole genome shotgun (WGS) entry which is preliminary data.</text>
</comment>
<evidence type="ECO:0000313" key="2">
    <source>
        <dbReference type="Proteomes" id="UP000789405"/>
    </source>
</evidence>
<proteinExistence type="predicted"/>